<evidence type="ECO:0000256" key="6">
    <source>
        <dbReference type="SAM" id="MobiDB-lite"/>
    </source>
</evidence>
<dbReference type="GO" id="GO:0022857">
    <property type="term" value="F:transmembrane transporter activity"/>
    <property type="evidence" value="ECO:0007669"/>
    <property type="project" value="InterPro"/>
</dbReference>
<keyword evidence="4 7" id="KW-1133">Transmembrane helix</keyword>
<feature type="compositionally biased region" description="Basic and acidic residues" evidence="6">
    <location>
        <begin position="574"/>
        <end position="583"/>
    </location>
</feature>
<dbReference type="GO" id="GO:0016020">
    <property type="term" value="C:membrane"/>
    <property type="evidence" value="ECO:0007669"/>
    <property type="project" value="UniProtKB-SubCell"/>
</dbReference>
<evidence type="ECO:0000256" key="2">
    <source>
        <dbReference type="ARBA" id="ARBA00005982"/>
    </source>
</evidence>
<dbReference type="Gene3D" id="1.20.1250.20">
    <property type="entry name" value="MFS general substrate transporter like domains"/>
    <property type="match status" value="1"/>
</dbReference>
<dbReference type="InParanoid" id="C5LL19"/>
<dbReference type="EMBL" id="GG683038">
    <property type="protein sequence ID" value="EER02583.1"/>
    <property type="molecule type" value="Genomic_DNA"/>
</dbReference>
<feature type="transmembrane region" description="Helical" evidence="7">
    <location>
        <begin position="136"/>
        <end position="157"/>
    </location>
</feature>
<feature type="region of interest" description="Disordered" evidence="6">
    <location>
        <begin position="511"/>
        <end position="583"/>
    </location>
</feature>
<protein>
    <submittedName>
        <fullName evidence="8">Tripeptide permease tppB, putative</fullName>
    </submittedName>
</protein>
<feature type="transmembrane region" description="Helical" evidence="7">
    <location>
        <begin position="432"/>
        <end position="456"/>
    </location>
</feature>
<evidence type="ECO:0000256" key="3">
    <source>
        <dbReference type="ARBA" id="ARBA00022692"/>
    </source>
</evidence>
<name>C5LL19_PERM5</name>
<evidence type="ECO:0000313" key="9">
    <source>
        <dbReference type="Proteomes" id="UP000007800"/>
    </source>
</evidence>
<dbReference type="Proteomes" id="UP000007800">
    <property type="component" value="Unassembled WGS sequence"/>
</dbReference>
<comment type="similarity">
    <text evidence="2">Belongs to the major facilitator superfamily. Proton-dependent oligopeptide transporter (POT/PTR) (TC 2.A.17) family.</text>
</comment>
<dbReference type="AlphaFoldDB" id="C5LL19"/>
<proteinExistence type="inferred from homology"/>
<dbReference type="InterPro" id="IPR036259">
    <property type="entry name" value="MFS_trans_sf"/>
</dbReference>
<organism evidence="9">
    <name type="scientific">Perkinsus marinus (strain ATCC 50983 / TXsc)</name>
    <dbReference type="NCBI Taxonomy" id="423536"/>
    <lineage>
        <taxon>Eukaryota</taxon>
        <taxon>Sar</taxon>
        <taxon>Alveolata</taxon>
        <taxon>Perkinsozoa</taxon>
        <taxon>Perkinsea</taxon>
        <taxon>Perkinsida</taxon>
        <taxon>Perkinsidae</taxon>
        <taxon>Perkinsus</taxon>
    </lineage>
</organism>
<reference evidence="8 9" key="1">
    <citation type="submission" date="2008-07" db="EMBL/GenBank/DDBJ databases">
        <authorList>
            <person name="El-Sayed N."/>
            <person name="Caler E."/>
            <person name="Inman J."/>
            <person name="Amedeo P."/>
            <person name="Hass B."/>
            <person name="Wortman J."/>
        </authorList>
    </citation>
    <scope>NUCLEOTIDE SEQUENCE [LARGE SCALE GENOMIC DNA]</scope>
    <source>
        <strain evidence="9">ATCC 50983 / TXsc</strain>
    </source>
</reference>
<sequence length="583" mass="64472">MKSLSSLVAVNVKVTDADKPLTWTDPNGNTYHYYEHPMMKATIFVLLQEMCERLAFYGLTPNLQTFLKINLGYTDSAANTYIADFQAIIYVTPLIAAILSDTWLGVYNTILIFSVVYTIGLALFCVASVPSLCQPWMVHLSLMVLITLGSGGIKSCVNVMGAQQFHPELHKALITRFFTYFYSSINIGALVGGIVTPILVEDVSFFVAYLVPFFAFIVATAVFLYGGIMGRFVKPKPQGSAVLEVCKVIGCATYKLSLEKCKKSNGGPFEDRFIEDAKEIFRLIPLFTIIIPFTIAYDQMTTAWLTQAEKMNLDTFGWDMPAALMQNIDSVAIIVNSLLIDGLLYSWLRSRGKMWSVLTRMCVGSLMGAASLLLSLAAEYAIMYRPLYTVSVWWQVPQFWVIAAGEIFLTSTSYEVAFTYSPSHLKAVSSAINLLFFAIANFIAGAIFQVCSPWMPDFTPSDYPNSVMYYGSHYDYYYLLLAGICVVGAIMCLALMPYFNRVDREAKKRQAEEDAELAVAKSKSDDEEEKTDDVKDEEALAATDDESVDGVTSQSSGTGSSSGRDGPPTSGNIDTDRRGSSRL</sequence>
<evidence type="ECO:0000313" key="8">
    <source>
        <dbReference type="EMBL" id="EER02583.1"/>
    </source>
</evidence>
<dbReference type="InterPro" id="IPR018456">
    <property type="entry name" value="PTR2_symporter_CS"/>
</dbReference>
<dbReference type="PROSITE" id="PS01022">
    <property type="entry name" value="PTR2_1"/>
    <property type="match status" value="1"/>
</dbReference>
<feature type="transmembrane region" description="Helical" evidence="7">
    <location>
        <begin position="280"/>
        <end position="297"/>
    </location>
</feature>
<accession>C5LL19</accession>
<dbReference type="OrthoDB" id="416420at2759"/>
<evidence type="ECO:0000256" key="4">
    <source>
        <dbReference type="ARBA" id="ARBA00022989"/>
    </source>
</evidence>
<comment type="subcellular location">
    <subcellularLocation>
        <location evidence="1">Membrane</location>
        <topology evidence="1">Multi-pass membrane protein</topology>
    </subcellularLocation>
</comment>
<dbReference type="GeneID" id="9047810"/>
<evidence type="ECO:0000256" key="5">
    <source>
        <dbReference type="ARBA" id="ARBA00023136"/>
    </source>
</evidence>
<feature type="transmembrane region" description="Helical" evidence="7">
    <location>
        <begin position="206"/>
        <end position="228"/>
    </location>
</feature>
<dbReference type="RefSeq" id="XP_002769865.1">
    <property type="nucleotide sequence ID" value="XM_002769819.1"/>
</dbReference>
<feature type="transmembrane region" description="Helical" evidence="7">
    <location>
        <begin position="324"/>
        <end position="345"/>
    </location>
</feature>
<keyword evidence="9" id="KW-1185">Reference proteome</keyword>
<keyword evidence="5 7" id="KW-0472">Membrane</keyword>
<feature type="transmembrane region" description="Helical" evidence="7">
    <location>
        <begin position="106"/>
        <end position="130"/>
    </location>
</feature>
<feature type="transmembrane region" description="Helical" evidence="7">
    <location>
        <begin position="357"/>
        <end position="378"/>
    </location>
</feature>
<feature type="compositionally biased region" description="Acidic residues" evidence="6">
    <location>
        <begin position="525"/>
        <end position="536"/>
    </location>
</feature>
<feature type="transmembrane region" description="Helical" evidence="7">
    <location>
        <begin position="476"/>
        <end position="499"/>
    </location>
</feature>
<gene>
    <name evidence="8" type="ORF">Pmar_PMAR005924</name>
</gene>
<feature type="compositionally biased region" description="Low complexity" evidence="6">
    <location>
        <begin position="549"/>
        <end position="571"/>
    </location>
</feature>
<dbReference type="GO" id="GO:0006857">
    <property type="term" value="P:oligopeptide transport"/>
    <property type="evidence" value="ECO:0007669"/>
    <property type="project" value="InterPro"/>
</dbReference>
<dbReference type="Pfam" id="PF00854">
    <property type="entry name" value="PTR2"/>
    <property type="match status" value="1"/>
</dbReference>
<dbReference type="InterPro" id="IPR000109">
    <property type="entry name" value="POT_fam"/>
</dbReference>
<evidence type="ECO:0000256" key="1">
    <source>
        <dbReference type="ARBA" id="ARBA00004141"/>
    </source>
</evidence>
<keyword evidence="3 7" id="KW-0812">Transmembrane</keyword>
<evidence type="ECO:0000256" key="7">
    <source>
        <dbReference type="SAM" id="Phobius"/>
    </source>
</evidence>
<feature type="transmembrane region" description="Helical" evidence="7">
    <location>
        <begin position="81"/>
        <end position="99"/>
    </location>
</feature>
<feature type="transmembrane region" description="Helical" evidence="7">
    <location>
        <begin position="177"/>
        <end position="200"/>
    </location>
</feature>
<dbReference type="PANTHER" id="PTHR11654">
    <property type="entry name" value="OLIGOPEPTIDE TRANSPORTER-RELATED"/>
    <property type="match status" value="1"/>
</dbReference>
<dbReference type="SUPFAM" id="SSF103473">
    <property type="entry name" value="MFS general substrate transporter"/>
    <property type="match status" value="1"/>
</dbReference>
<feature type="transmembrane region" description="Helical" evidence="7">
    <location>
        <begin position="398"/>
        <end position="420"/>
    </location>
</feature>
<dbReference type="OMA" id="RMGRFWT"/>